<keyword evidence="1" id="KW-1133">Transmembrane helix</keyword>
<accession>A0AAV3GJ88</accession>
<dbReference type="Proteomes" id="UP000004117">
    <property type="component" value="Unassembled WGS sequence"/>
</dbReference>
<keyword evidence="1" id="KW-0472">Membrane</keyword>
<sequence>MSQDHQFKHKQVNNSGRKSCLNVLPSVIKQSIKKREVCKMKKKLLASLLVSSAVVGASLAPLSAQAVTTGNTPVQVEFGGGTLPDGGGIPNAVRPDPDATNSNFDLLFIPREFDFGKLSISDDLTKPIPNKADKESSGTIYTESVGVGDIRGTKEGWHVTAQSTGMKLGNENLEGSITTSGINLYPLIYNEETKTYDAQSSSLVDPVSKPEIVNAKSFSIPLGGDAALFANATAGKGQGLWHFSMFETALNITTTAYNIKAGNYTGNITWNLVAGPSI</sequence>
<evidence type="ECO:0000256" key="1">
    <source>
        <dbReference type="SAM" id="Phobius"/>
    </source>
</evidence>
<dbReference type="EMBL" id="ALZR01000082">
    <property type="protein sequence ID" value="EJV15305.1"/>
    <property type="molecule type" value="Genomic_DNA"/>
</dbReference>
<feature type="transmembrane region" description="Helical" evidence="1">
    <location>
        <begin position="44"/>
        <end position="64"/>
    </location>
</feature>
<reference evidence="3 4" key="1">
    <citation type="submission" date="2012-04" db="EMBL/GenBank/DDBJ databases">
        <authorList>
            <person name="Weinstock G."/>
            <person name="Sodergren E."/>
            <person name="Lobos E.A."/>
            <person name="Fulton L."/>
            <person name="Fulton R."/>
            <person name="Courtney L."/>
            <person name="Fronick C."/>
            <person name="O'Laughlin M."/>
            <person name="Godfrey J."/>
            <person name="Wilson R.M."/>
            <person name="Miner T."/>
            <person name="Farmer C."/>
            <person name="Delehaunty K."/>
            <person name="Cordes M."/>
            <person name="Minx P."/>
            <person name="Tomlinson C."/>
            <person name="Chen J."/>
            <person name="Wollam A."/>
            <person name="Pepin K.H."/>
            <person name="Bhonagiri V."/>
            <person name="Zhang X."/>
            <person name="Suruliraj S."/>
            <person name="Warren W."/>
            <person name="Mitreva M."/>
            <person name="Mardis E.R."/>
            <person name="Wilson R.K."/>
        </authorList>
    </citation>
    <scope>NUCLEOTIDE SEQUENCE [LARGE SCALE GENOMIC DNA]</scope>
    <source>
        <strain evidence="3 4">ERV63</strain>
    </source>
</reference>
<name>A0AAV3GJ88_ENTFL</name>
<gene>
    <name evidence="3" type="ORF">HMPREF1336_02233</name>
</gene>
<dbReference type="InterPro" id="IPR027994">
    <property type="entry name" value="WxL_dom"/>
</dbReference>
<dbReference type="Pfam" id="PF13731">
    <property type="entry name" value="WxL"/>
    <property type="match status" value="1"/>
</dbReference>
<evidence type="ECO:0000313" key="3">
    <source>
        <dbReference type="EMBL" id="EJV15305.1"/>
    </source>
</evidence>
<protein>
    <recommendedName>
        <fullName evidence="2">WxL domain-containing protein</fullName>
    </recommendedName>
</protein>
<comment type="caution">
    <text evidence="3">The sequence shown here is derived from an EMBL/GenBank/DDBJ whole genome shotgun (WGS) entry which is preliminary data.</text>
</comment>
<evidence type="ECO:0000313" key="4">
    <source>
        <dbReference type="Proteomes" id="UP000004117"/>
    </source>
</evidence>
<feature type="domain" description="WxL" evidence="2">
    <location>
        <begin position="67"/>
        <end position="276"/>
    </location>
</feature>
<keyword evidence="1" id="KW-0812">Transmembrane</keyword>
<proteinExistence type="predicted"/>
<organism evidence="3 4">
    <name type="scientific">Enterococcus faecalis ERV63</name>
    <dbReference type="NCBI Taxonomy" id="1134793"/>
    <lineage>
        <taxon>Bacteria</taxon>
        <taxon>Bacillati</taxon>
        <taxon>Bacillota</taxon>
        <taxon>Bacilli</taxon>
        <taxon>Lactobacillales</taxon>
        <taxon>Enterococcaceae</taxon>
        <taxon>Enterococcus</taxon>
    </lineage>
</organism>
<dbReference type="AlphaFoldDB" id="A0AAV3GJ88"/>
<evidence type="ECO:0000259" key="2">
    <source>
        <dbReference type="Pfam" id="PF13731"/>
    </source>
</evidence>